<protein>
    <submittedName>
        <fullName evidence="5">Secreted glycosyl hydrolase</fullName>
    </submittedName>
</protein>
<dbReference type="InterPro" id="IPR029062">
    <property type="entry name" value="Class_I_gatase-like"/>
</dbReference>
<dbReference type="InterPro" id="IPR011042">
    <property type="entry name" value="6-blade_b-propeller_TolB-like"/>
</dbReference>
<dbReference type="STRING" id="1901.BB341_02685"/>
<dbReference type="InterPro" id="IPR005084">
    <property type="entry name" value="CBM6"/>
</dbReference>
<evidence type="ECO:0000259" key="4">
    <source>
        <dbReference type="PROSITE" id="PS51175"/>
    </source>
</evidence>
<name>E2PZ72_STRCL</name>
<evidence type="ECO:0000256" key="2">
    <source>
        <dbReference type="SAM" id="MobiDB-lite"/>
    </source>
</evidence>
<dbReference type="Pfam" id="PF18911">
    <property type="entry name" value="PKD_4"/>
    <property type="match status" value="2"/>
</dbReference>
<dbReference type="InterPro" id="IPR029010">
    <property type="entry name" value="ThuA-like"/>
</dbReference>
<dbReference type="EMBL" id="CM000913">
    <property type="protein sequence ID" value="EFG10333.1"/>
    <property type="molecule type" value="Genomic_DNA"/>
</dbReference>
<dbReference type="eggNOG" id="COG3828">
    <property type="taxonomic scope" value="Bacteria"/>
</dbReference>
<reference evidence="5 6" key="1">
    <citation type="journal article" date="2010" name="Genome Biol. Evol.">
        <title>The sequence of a 1.8-mb bacterial linear plasmid reveals a rich evolutionary reservoir of secondary metabolic pathways.</title>
        <authorList>
            <person name="Medema M.H."/>
            <person name="Trefzer A."/>
            <person name="Kovalchuk A."/>
            <person name="van den Berg M."/>
            <person name="Mueller U."/>
            <person name="Heijne W."/>
            <person name="Wu L."/>
            <person name="Alam M.T."/>
            <person name="Ronning C.M."/>
            <person name="Nierman W.C."/>
            <person name="Bovenberg R.A.L."/>
            <person name="Breitling R."/>
            <person name="Takano E."/>
        </authorList>
    </citation>
    <scope>NUCLEOTIDE SEQUENCE [LARGE SCALE GENOMIC DNA]</scope>
    <source>
        <strain evidence="6">ATCC 27064 / DSM 738 / JCM 4710 / NBRC 13307 / NCIMB 12785 / NRRL 3585 / VKM Ac-602</strain>
    </source>
</reference>
<dbReference type="GO" id="GO:0016787">
    <property type="term" value="F:hydrolase activity"/>
    <property type="evidence" value="ECO:0007669"/>
    <property type="project" value="UniProtKB-KW"/>
</dbReference>
<evidence type="ECO:0000313" key="6">
    <source>
        <dbReference type="Proteomes" id="UP000002357"/>
    </source>
</evidence>
<dbReference type="InterPro" id="IPR008979">
    <property type="entry name" value="Galactose-bd-like_sf"/>
</dbReference>
<dbReference type="InterPro" id="IPR022409">
    <property type="entry name" value="PKD/Chitinase_dom"/>
</dbReference>
<dbReference type="PROSITE" id="PS50093">
    <property type="entry name" value="PKD"/>
    <property type="match status" value="2"/>
</dbReference>
<dbReference type="Gene3D" id="3.40.50.880">
    <property type="match status" value="1"/>
</dbReference>
<dbReference type="PANTHER" id="PTHR40469">
    <property type="entry name" value="SECRETED GLYCOSYL HYDROLASE"/>
    <property type="match status" value="1"/>
</dbReference>
<dbReference type="InterPro" id="IPR000601">
    <property type="entry name" value="PKD_dom"/>
</dbReference>
<dbReference type="InterPro" id="IPR012938">
    <property type="entry name" value="Glc/Sorbosone_DH"/>
</dbReference>
<dbReference type="KEGG" id="sclf:BB341_02685"/>
<dbReference type="AlphaFoldDB" id="E2PZ72"/>
<dbReference type="SMART" id="SM00606">
    <property type="entry name" value="CBD_IV"/>
    <property type="match status" value="1"/>
</dbReference>
<dbReference type="CDD" id="cd04084">
    <property type="entry name" value="CBM6_xylanase-like"/>
    <property type="match status" value="1"/>
</dbReference>
<evidence type="ECO:0000313" key="5">
    <source>
        <dbReference type="EMBL" id="EFG10333.1"/>
    </source>
</evidence>
<dbReference type="PROSITE" id="PS51318">
    <property type="entry name" value="TAT"/>
    <property type="match status" value="1"/>
</dbReference>
<proteinExistence type="predicted"/>
<dbReference type="Gene3D" id="2.120.10.30">
    <property type="entry name" value="TolB, C-terminal domain"/>
    <property type="match status" value="1"/>
</dbReference>
<dbReference type="Pfam" id="PF07995">
    <property type="entry name" value="GSDH"/>
    <property type="match status" value="1"/>
</dbReference>
<dbReference type="GO" id="GO:0030246">
    <property type="term" value="F:carbohydrate binding"/>
    <property type="evidence" value="ECO:0007669"/>
    <property type="project" value="InterPro"/>
</dbReference>
<feature type="domain" description="PKD" evidence="3">
    <location>
        <begin position="746"/>
        <end position="818"/>
    </location>
</feature>
<dbReference type="SMART" id="SM00089">
    <property type="entry name" value="PKD"/>
    <property type="match status" value="2"/>
</dbReference>
<dbReference type="InterPro" id="IPR035986">
    <property type="entry name" value="PKD_dom_sf"/>
</dbReference>
<dbReference type="SUPFAM" id="SSF49785">
    <property type="entry name" value="Galactose-binding domain-like"/>
    <property type="match status" value="1"/>
</dbReference>
<dbReference type="eggNOG" id="COG3291">
    <property type="taxonomic scope" value="Bacteria"/>
</dbReference>
<dbReference type="SUPFAM" id="SSF50952">
    <property type="entry name" value="Soluble quinoprotein glucose dehydrogenase"/>
    <property type="match status" value="1"/>
</dbReference>
<feature type="domain" description="CBM6" evidence="4">
    <location>
        <begin position="941"/>
        <end position="1074"/>
    </location>
</feature>
<dbReference type="InterPro" id="IPR011041">
    <property type="entry name" value="Quinoprot_gluc/sorb_DH_b-prop"/>
</dbReference>
<dbReference type="InterPro" id="IPR013783">
    <property type="entry name" value="Ig-like_fold"/>
</dbReference>
<dbReference type="GO" id="GO:0005975">
    <property type="term" value="P:carbohydrate metabolic process"/>
    <property type="evidence" value="ECO:0007669"/>
    <property type="project" value="UniProtKB-ARBA"/>
</dbReference>
<dbReference type="Pfam" id="PF03422">
    <property type="entry name" value="CBM_6"/>
    <property type="match status" value="1"/>
</dbReference>
<dbReference type="OrthoDB" id="6402258at2"/>
<dbReference type="InterPro" id="IPR006584">
    <property type="entry name" value="Cellulose-bd_IV"/>
</dbReference>
<evidence type="ECO:0000256" key="1">
    <source>
        <dbReference type="ARBA" id="ARBA00022729"/>
    </source>
</evidence>
<organism evidence="5 6">
    <name type="scientific">Streptomyces clavuligerus</name>
    <dbReference type="NCBI Taxonomy" id="1901"/>
    <lineage>
        <taxon>Bacteria</taxon>
        <taxon>Bacillati</taxon>
        <taxon>Actinomycetota</taxon>
        <taxon>Actinomycetes</taxon>
        <taxon>Kitasatosporales</taxon>
        <taxon>Streptomycetaceae</taxon>
        <taxon>Streptomyces</taxon>
    </lineage>
</organism>
<feature type="region of interest" description="Disordered" evidence="2">
    <location>
        <begin position="948"/>
        <end position="971"/>
    </location>
</feature>
<accession>E2PZ72</accession>
<dbReference type="Pfam" id="PF06283">
    <property type="entry name" value="ThuA"/>
    <property type="match status" value="1"/>
</dbReference>
<dbReference type="Gene3D" id="2.60.120.260">
    <property type="entry name" value="Galactose-binding domain-like"/>
    <property type="match status" value="1"/>
</dbReference>
<dbReference type="SUPFAM" id="SSF52317">
    <property type="entry name" value="Class I glutamine amidotransferase-like"/>
    <property type="match status" value="1"/>
</dbReference>
<dbReference type="eggNOG" id="COG2133">
    <property type="taxonomic scope" value="Bacteria"/>
</dbReference>
<dbReference type="RefSeq" id="WP_003962519.1">
    <property type="nucleotide sequence ID" value="NZ_CM000913.1"/>
</dbReference>
<keyword evidence="1" id="KW-0732">Signal</keyword>
<gene>
    <name evidence="5" type="ORF">SCLAV_5260</name>
</gene>
<dbReference type="SUPFAM" id="SSF49299">
    <property type="entry name" value="PKD domain"/>
    <property type="match status" value="2"/>
</dbReference>
<dbReference type="CDD" id="cd00146">
    <property type="entry name" value="PKD"/>
    <property type="match status" value="2"/>
</dbReference>
<feature type="domain" description="PKD" evidence="3">
    <location>
        <begin position="1084"/>
        <end position="1169"/>
    </location>
</feature>
<evidence type="ECO:0000259" key="3">
    <source>
        <dbReference type="PROSITE" id="PS50093"/>
    </source>
</evidence>
<dbReference type="Gene3D" id="2.60.40.10">
    <property type="entry name" value="Immunoglobulins"/>
    <property type="match status" value="2"/>
</dbReference>
<dbReference type="GeneID" id="93728313"/>
<keyword evidence="6" id="KW-1185">Reference proteome</keyword>
<keyword evidence="5" id="KW-0378">Hydrolase</keyword>
<dbReference type="PROSITE" id="PS51175">
    <property type="entry name" value="CBM6"/>
    <property type="match status" value="1"/>
</dbReference>
<dbReference type="Proteomes" id="UP000002357">
    <property type="component" value="Chromosome"/>
</dbReference>
<dbReference type="InterPro" id="IPR006311">
    <property type="entry name" value="TAT_signal"/>
</dbReference>
<dbReference type="PANTHER" id="PTHR40469:SF2">
    <property type="entry name" value="GALACTOSE-BINDING DOMAIN-LIKE SUPERFAMILY PROTEIN"/>
    <property type="match status" value="1"/>
</dbReference>
<sequence>MTSRRRAAQWTPRTRRRDGTGRRVALAVAAVAALLAGLVGPGPAQARGTGAAAAFRVLVFSKVTNFAHASIPDGIAAIERLGAEHGFAVEATDDATVFGDASLARFQAVVFNNTNSTPASGALLDPEQRAALQRYVRGGGGWVGLHSASASERDWPWYEGLVGAIFDKHPPVQTGRIKVLDPVHPSTRGLPELWERTEEWYNWRTNPTGKVHTLAQIKVRDGITGLDEGVDHPWSWCQKYDGGRSWYTAGGHAPAAFREPGFLRHLLGGIRWAAGAEPGDCTASRTGAFQRTPLVTEDLADPFELAVAPDRRVFFIQRTGKLRVIDQRTLKVTTALDLAYTPDMTNQSDGLLGLALDPGFATNHRLYLLHSDRTEKRLNLSRFTVTGNTVDPASEKRLLTIPTWRGEGRANSHMAGSLAFDRAGRLHVATGDNTDPFASEGFAPLDERPGRRAWDAQATSANTDDLRGKILRIVPRDDGSYTIPEGNLFPPGTERTRPEIYAMGMRNPFRITTDPLSGALLVADYGPDARAAKPDRGPEGTVEYTRITGAGNYGWPYCVGDNTPFHDFDFATRTPGPAFDCARPVNDSPHSTGLRELPPAQPATVWYTYSASARFPELGTGGGGPMSGPVYDYDPANGYRTKFPESFEGRWLAFELTRKWFKSFSLQRNDQSFSDPRFPPVRAGDLHSINTIFADMKWNQPFEAEFGPEGALYVIDFGLGSGTGRGGSNEGAGIYRIDHVGDDRLPEARAAAAPDTGRTPLTVAFSSAGSGLADGRPVSYAWDFDGDGTTDSTEPHPTHVYRTKGAWTATLTVTGPGGLTGYAVREITAGNTRPEVVVERPARGGMFSFGDTVPFKVRVRDREDRRIDCSRVVVQSQLGHDSHLHPLDNHTGCRGEIRTDAGESHGPGQNLYYGISARYEDRGAPGAPPLTGSSALTLHPSFREAEHRTATGGEGGGTVTESRADASGGKRLGGIQHGDWVALDPVSLTGVRSVTVGASSGGPGGTVEFRAGAPDGPLLGSVAIPPTGGWGQLVSPTTPLRNPGGTVRLHAVFTRSEPPTGQGDLLALDWLRFNGPGVERRPAARVGIAAEPAGGGAPLTVALSGSVRPRPGRTIAAYHWDFGDNSRPAGPEGPTATHVYPRSGAYTVALTVTDDRGDTTTAQLPLRVD</sequence>